<dbReference type="GO" id="GO:0003677">
    <property type="term" value="F:DNA binding"/>
    <property type="evidence" value="ECO:0007669"/>
    <property type="project" value="InterPro"/>
</dbReference>
<dbReference type="Gene3D" id="3.30.70.240">
    <property type="match status" value="1"/>
</dbReference>
<name>A0A0D4CKQ9_LIMMU</name>
<keyword evidence="1" id="KW-0808">Transferase</keyword>
<dbReference type="GO" id="GO:0006260">
    <property type="term" value="P:DNA replication"/>
    <property type="evidence" value="ECO:0007669"/>
    <property type="project" value="UniProtKB-KW"/>
</dbReference>
<keyword evidence="3" id="KW-0235">DNA replication</keyword>
<keyword evidence="2" id="KW-0548">Nucleotidyltransferase</keyword>
<dbReference type="InterPro" id="IPR036397">
    <property type="entry name" value="RNaseH_sf"/>
</dbReference>
<keyword evidence="11" id="KW-1185">Reference proteome</keyword>
<accession>A0A0D4CKQ9</accession>
<evidence type="ECO:0000256" key="7">
    <source>
        <dbReference type="ARBA" id="ARBA00022932"/>
    </source>
</evidence>
<dbReference type="Pfam" id="PF00929">
    <property type="entry name" value="RNase_T"/>
    <property type="match status" value="1"/>
</dbReference>
<evidence type="ECO:0000256" key="1">
    <source>
        <dbReference type="ARBA" id="ARBA00022679"/>
    </source>
</evidence>
<dbReference type="Gene3D" id="3.30.420.10">
    <property type="entry name" value="Ribonuclease H-like superfamily/Ribonuclease H"/>
    <property type="match status" value="1"/>
</dbReference>
<dbReference type="RefSeq" id="WP_006499678.1">
    <property type="nucleotide sequence ID" value="NZ_CP011013.1"/>
</dbReference>
<dbReference type="PANTHER" id="PTHR30231:SF4">
    <property type="entry name" value="PROTEIN NEN2"/>
    <property type="match status" value="1"/>
</dbReference>
<evidence type="ECO:0000256" key="5">
    <source>
        <dbReference type="ARBA" id="ARBA00022801"/>
    </source>
</evidence>
<keyword evidence="4" id="KW-0540">Nuclease</keyword>
<organism evidence="10 11">
    <name type="scientific">Limosilactobacillus mucosae LM1</name>
    <dbReference type="NCBI Taxonomy" id="1130798"/>
    <lineage>
        <taxon>Bacteria</taxon>
        <taxon>Bacillati</taxon>
        <taxon>Bacillota</taxon>
        <taxon>Bacilli</taxon>
        <taxon>Lactobacillales</taxon>
        <taxon>Lactobacillaceae</taxon>
        <taxon>Limosilactobacillus</taxon>
    </lineage>
</organism>
<evidence type="ECO:0000256" key="6">
    <source>
        <dbReference type="ARBA" id="ARBA00022839"/>
    </source>
</evidence>
<dbReference type="GO" id="GO:0003887">
    <property type="term" value="F:DNA-directed DNA polymerase activity"/>
    <property type="evidence" value="ECO:0007669"/>
    <property type="project" value="UniProtKB-KW"/>
</dbReference>
<dbReference type="CDD" id="cd09755">
    <property type="entry name" value="Cas2_I-E"/>
    <property type="match status" value="1"/>
</dbReference>
<dbReference type="SUPFAM" id="SSF53098">
    <property type="entry name" value="Ribonuclease H-like"/>
    <property type="match status" value="1"/>
</dbReference>
<evidence type="ECO:0000256" key="2">
    <source>
        <dbReference type="ARBA" id="ARBA00022695"/>
    </source>
</evidence>
<dbReference type="InterPro" id="IPR013520">
    <property type="entry name" value="Ribonucl_H"/>
</dbReference>
<dbReference type="SMART" id="SM00479">
    <property type="entry name" value="EXOIII"/>
    <property type="match status" value="1"/>
</dbReference>
<sequence length="300" mass="33951">MIVITLSKVPMSLRGDLTKWCREVQTGVYVGNFSARIRDLLWERITKSIGNGEATLIYSTNNELGYTFRTTRKDKQVINFDGLPFIKHLKNSPGSVKHGFSKAAKLHRAKKIQESKLSKANSTSTRQSITELVAIDLETTGLKPTNSEIISISAVKRTNEQQVEKFNRYIKIKSEVPATIQKLTGLSNDFLNSEGESLEKVLEEFQVFIGNNVLVGYNLLFDQSFLNAAFIKANKQIISNRMIDLMPIIKKDQKFLDNYRLATVLKNYGIENEHPHKSISDAMATLDLALKLIKNDKLRI</sequence>
<keyword evidence="5" id="KW-0378">Hydrolase</keyword>
<evidence type="ECO:0000259" key="9">
    <source>
        <dbReference type="SMART" id="SM00479"/>
    </source>
</evidence>
<keyword evidence="7" id="KW-0239">DNA-directed DNA polymerase</keyword>
<dbReference type="InterPro" id="IPR010152">
    <property type="entry name" value="CRISPR-assoc_prot_Cas2_sub"/>
</dbReference>
<evidence type="ECO:0000256" key="3">
    <source>
        <dbReference type="ARBA" id="ARBA00022705"/>
    </source>
</evidence>
<reference evidence="10 11" key="1">
    <citation type="journal article" date="2012" name="J. Bacteriol.">
        <title>Genome sequence of Lactobacillus mucosae LM1, isolated from piglet feces.</title>
        <authorList>
            <person name="Lee J.H."/>
            <person name="Valeriano V.D."/>
            <person name="Shin Y.R."/>
            <person name="Chae J.P."/>
            <person name="Kim G.B."/>
            <person name="Ham J.S."/>
            <person name="Chun J."/>
            <person name="Kang D.K."/>
        </authorList>
    </citation>
    <scope>NUCLEOTIDE SEQUENCE [LARGE SCALE GENOMIC DNA]</scope>
    <source>
        <strain evidence="10 11">LM1</strain>
    </source>
</reference>
<dbReference type="EMBL" id="CP011013">
    <property type="protein sequence ID" value="AJT50634.1"/>
    <property type="molecule type" value="Genomic_DNA"/>
</dbReference>
<dbReference type="Proteomes" id="UP000003645">
    <property type="component" value="Chromosome"/>
</dbReference>
<dbReference type="CDD" id="cd06127">
    <property type="entry name" value="DEDDh"/>
    <property type="match status" value="1"/>
</dbReference>
<dbReference type="InterPro" id="IPR012337">
    <property type="entry name" value="RNaseH-like_sf"/>
</dbReference>
<dbReference type="PANTHER" id="PTHR30231">
    <property type="entry name" value="DNA POLYMERASE III SUBUNIT EPSILON"/>
    <property type="match status" value="1"/>
</dbReference>
<dbReference type="AlphaFoldDB" id="A0A0D4CKQ9"/>
<dbReference type="FunFam" id="3.30.420.10:FF:000045">
    <property type="entry name" value="3'-5' exonuclease DinG"/>
    <property type="match status" value="1"/>
</dbReference>
<evidence type="ECO:0000256" key="8">
    <source>
        <dbReference type="ARBA" id="ARBA00070925"/>
    </source>
</evidence>
<evidence type="ECO:0000256" key="4">
    <source>
        <dbReference type="ARBA" id="ARBA00022722"/>
    </source>
</evidence>
<feature type="domain" description="Exonuclease" evidence="9">
    <location>
        <begin position="131"/>
        <end position="298"/>
    </location>
</feature>
<dbReference type="NCBIfam" id="TIGR00573">
    <property type="entry name" value="dnaq"/>
    <property type="match status" value="1"/>
</dbReference>
<gene>
    <name evidence="10" type="ORF">LBLM1_06070</name>
</gene>
<dbReference type="GO" id="GO:0008408">
    <property type="term" value="F:3'-5' exonuclease activity"/>
    <property type="evidence" value="ECO:0007669"/>
    <property type="project" value="TreeGrafter"/>
</dbReference>
<proteinExistence type="predicted"/>
<dbReference type="InterPro" id="IPR006054">
    <property type="entry name" value="DnaQ"/>
</dbReference>
<keyword evidence="6 10" id="KW-0269">Exonuclease</keyword>
<dbReference type="Pfam" id="PF09707">
    <property type="entry name" value="Cas_Cas2CT1978"/>
    <property type="match status" value="1"/>
</dbReference>
<dbReference type="OrthoDB" id="9776650at2"/>
<dbReference type="HOGENOM" id="CLU_047806_3_0_9"/>
<dbReference type="STRING" id="1130798.LBLM1_06070"/>
<evidence type="ECO:0000313" key="11">
    <source>
        <dbReference type="Proteomes" id="UP000003645"/>
    </source>
</evidence>
<protein>
    <recommendedName>
        <fullName evidence="8">DNA polymerase III polC-type</fullName>
    </recommendedName>
</protein>
<dbReference type="NCBIfam" id="TIGR01873">
    <property type="entry name" value="cas_CT1978"/>
    <property type="match status" value="1"/>
</dbReference>
<dbReference type="KEGG" id="lmu:LBLM1_06070"/>
<evidence type="ECO:0000313" key="10">
    <source>
        <dbReference type="EMBL" id="AJT50634.1"/>
    </source>
</evidence>